<feature type="non-terminal residue" evidence="1">
    <location>
        <position position="1"/>
    </location>
</feature>
<reference evidence="1" key="1">
    <citation type="journal article" date="2019" name="Environ. Microbiol.">
        <title>Fungal ecological strategies reflected in gene transcription - a case study of two litter decomposers.</title>
        <authorList>
            <person name="Barbi F."/>
            <person name="Kohler A."/>
            <person name="Barry K."/>
            <person name="Baskaran P."/>
            <person name="Daum C."/>
            <person name="Fauchery L."/>
            <person name="Ihrmark K."/>
            <person name="Kuo A."/>
            <person name="LaButti K."/>
            <person name="Lipzen A."/>
            <person name="Morin E."/>
            <person name="Grigoriev I.V."/>
            <person name="Henrissat B."/>
            <person name="Lindahl B."/>
            <person name="Martin F."/>
        </authorList>
    </citation>
    <scope>NUCLEOTIDE SEQUENCE</scope>
    <source>
        <strain evidence="1">JB14</strain>
    </source>
</reference>
<feature type="non-terminal residue" evidence="1">
    <location>
        <position position="53"/>
    </location>
</feature>
<keyword evidence="2" id="KW-1185">Reference proteome</keyword>
<name>A0A6A4GE76_9AGAR</name>
<dbReference type="AlphaFoldDB" id="A0A6A4GE76"/>
<dbReference type="OrthoDB" id="3228311at2759"/>
<organism evidence="1 2">
    <name type="scientific">Gymnopus androsaceus JB14</name>
    <dbReference type="NCBI Taxonomy" id="1447944"/>
    <lineage>
        <taxon>Eukaryota</taxon>
        <taxon>Fungi</taxon>
        <taxon>Dikarya</taxon>
        <taxon>Basidiomycota</taxon>
        <taxon>Agaricomycotina</taxon>
        <taxon>Agaricomycetes</taxon>
        <taxon>Agaricomycetidae</taxon>
        <taxon>Agaricales</taxon>
        <taxon>Marasmiineae</taxon>
        <taxon>Omphalotaceae</taxon>
        <taxon>Gymnopus</taxon>
    </lineage>
</organism>
<accession>A0A6A4GE76</accession>
<dbReference type="Proteomes" id="UP000799118">
    <property type="component" value="Unassembled WGS sequence"/>
</dbReference>
<proteinExistence type="predicted"/>
<evidence type="ECO:0000313" key="2">
    <source>
        <dbReference type="Proteomes" id="UP000799118"/>
    </source>
</evidence>
<dbReference type="EMBL" id="ML770298">
    <property type="protein sequence ID" value="KAE9383879.1"/>
    <property type="molecule type" value="Genomic_DNA"/>
</dbReference>
<evidence type="ECO:0000313" key="1">
    <source>
        <dbReference type="EMBL" id="KAE9383879.1"/>
    </source>
</evidence>
<gene>
    <name evidence="1" type="ORF">BT96DRAFT_780221</name>
</gene>
<sequence length="53" mass="5699">QSHTGKALAETLLKVATNYGIKKRVVSITCNNATSNDSMVAELVFDLPSFEGE</sequence>
<protein>
    <submittedName>
        <fullName evidence="1">Uncharacterized protein</fullName>
    </submittedName>
</protein>